<dbReference type="OrthoDB" id="10065089at2759"/>
<evidence type="ECO:0000313" key="4">
    <source>
        <dbReference type="Proteomes" id="UP000801492"/>
    </source>
</evidence>
<accession>A0A8K0CP15</accession>
<evidence type="ECO:0000256" key="1">
    <source>
        <dbReference type="PROSITE-ProRule" id="PRU00042"/>
    </source>
</evidence>
<dbReference type="PROSITE" id="PS50157">
    <property type="entry name" value="ZINC_FINGER_C2H2_2"/>
    <property type="match status" value="1"/>
</dbReference>
<dbReference type="PROSITE" id="PS00028">
    <property type="entry name" value="ZINC_FINGER_C2H2_1"/>
    <property type="match status" value="1"/>
</dbReference>
<keyword evidence="4" id="KW-1185">Reference proteome</keyword>
<evidence type="ECO:0000313" key="3">
    <source>
        <dbReference type="EMBL" id="KAF2890964.1"/>
    </source>
</evidence>
<dbReference type="EMBL" id="VTPC01042950">
    <property type="protein sequence ID" value="KAF2890964.1"/>
    <property type="molecule type" value="Genomic_DNA"/>
</dbReference>
<dbReference type="Proteomes" id="UP000801492">
    <property type="component" value="Unassembled WGS sequence"/>
</dbReference>
<feature type="domain" description="C2H2-type" evidence="2">
    <location>
        <begin position="338"/>
        <end position="365"/>
    </location>
</feature>
<keyword evidence="1" id="KW-0862">Zinc</keyword>
<keyword evidence="1" id="KW-0863">Zinc-finger</keyword>
<comment type="caution">
    <text evidence="3">The sequence shown here is derived from an EMBL/GenBank/DDBJ whole genome shotgun (WGS) entry which is preliminary data.</text>
</comment>
<protein>
    <recommendedName>
        <fullName evidence="2">C2H2-type domain-containing protein</fullName>
    </recommendedName>
</protein>
<reference evidence="3" key="1">
    <citation type="submission" date="2019-08" db="EMBL/GenBank/DDBJ databases">
        <title>The genome of the North American firefly Photinus pyralis.</title>
        <authorList>
            <consortium name="Photinus pyralis genome working group"/>
            <person name="Fallon T.R."/>
            <person name="Sander Lower S.E."/>
            <person name="Weng J.-K."/>
        </authorList>
    </citation>
    <scope>NUCLEOTIDE SEQUENCE</scope>
    <source>
        <strain evidence="3">TRF0915ILg1</strain>
        <tissue evidence="3">Whole body</tissue>
    </source>
</reference>
<evidence type="ECO:0000259" key="2">
    <source>
        <dbReference type="PROSITE" id="PS50157"/>
    </source>
</evidence>
<gene>
    <name evidence="3" type="ORF">ILUMI_15209</name>
</gene>
<dbReference type="PANTHER" id="PTHR46954:SF1">
    <property type="entry name" value="C2H2-TYPE DOMAIN-CONTAINING PROTEIN"/>
    <property type="match status" value="1"/>
</dbReference>
<dbReference type="AlphaFoldDB" id="A0A8K0CP15"/>
<dbReference type="GO" id="GO:0008270">
    <property type="term" value="F:zinc ion binding"/>
    <property type="evidence" value="ECO:0007669"/>
    <property type="project" value="UniProtKB-KW"/>
</dbReference>
<name>A0A8K0CP15_IGNLU</name>
<organism evidence="3 4">
    <name type="scientific">Ignelater luminosus</name>
    <name type="common">Cucubano</name>
    <name type="synonym">Pyrophorus luminosus</name>
    <dbReference type="NCBI Taxonomy" id="2038154"/>
    <lineage>
        <taxon>Eukaryota</taxon>
        <taxon>Metazoa</taxon>
        <taxon>Ecdysozoa</taxon>
        <taxon>Arthropoda</taxon>
        <taxon>Hexapoda</taxon>
        <taxon>Insecta</taxon>
        <taxon>Pterygota</taxon>
        <taxon>Neoptera</taxon>
        <taxon>Endopterygota</taxon>
        <taxon>Coleoptera</taxon>
        <taxon>Polyphaga</taxon>
        <taxon>Elateriformia</taxon>
        <taxon>Elateroidea</taxon>
        <taxon>Elateridae</taxon>
        <taxon>Agrypninae</taxon>
        <taxon>Pyrophorini</taxon>
        <taxon>Ignelater</taxon>
    </lineage>
</organism>
<keyword evidence="1" id="KW-0479">Metal-binding</keyword>
<sequence>YNISRTALYYRLIPRNVSTKDGRRHVNTVAVKLIRPSNSLRKEHEDTHFWAGQIKHIRDLAELLRPQAVNVLSVDDKARVSLSLPAAQKQAPILMLYKRQILMPDHDYPIAKGLKLIPSVIGVLCFKDWKVSYSGPTCISIRGGAIDSSTAETHRQDLIKYLHHDKMRDYFWSNNRIKLVLVVFSDGGPDEAPRNEKVLQAACKESCREKDGPLSRDLCGLIIPHDVCRTHLDARGRTIDKVLEKKNFEAAGRILAEVWDRTVIDGFEVIVQYVPPASTAASESTEANDVLAGPPYSSVKSSEMKIWTAGSSTFRKGSKTLPWFQSNHVQTIITALLLICPVCKKYFFRKASLTKHGKIHKNLTTIFELAEEEIETEVVSSIDEGGVQIIENMEAWMQPIYEDDTGN</sequence>
<proteinExistence type="predicted"/>
<dbReference type="PANTHER" id="PTHR46954">
    <property type="entry name" value="C2H2-TYPE DOMAIN-CONTAINING PROTEIN"/>
    <property type="match status" value="1"/>
</dbReference>
<feature type="non-terminal residue" evidence="3">
    <location>
        <position position="407"/>
    </location>
</feature>
<dbReference type="InterPro" id="IPR013087">
    <property type="entry name" value="Znf_C2H2_type"/>
</dbReference>